<evidence type="ECO:0000256" key="6">
    <source>
        <dbReference type="ARBA" id="ARBA00022723"/>
    </source>
</evidence>
<evidence type="ECO:0000256" key="10">
    <source>
        <dbReference type="ARBA" id="ARBA00048540"/>
    </source>
</evidence>
<evidence type="ECO:0000313" key="12">
    <source>
        <dbReference type="Proteomes" id="UP000229497"/>
    </source>
</evidence>
<dbReference type="SUPFAM" id="SSF143631">
    <property type="entry name" value="ApbE-like"/>
    <property type="match status" value="1"/>
</dbReference>
<dbReference type="Proteomes" id="UP000229497">
    <property type="component" value="Unassembled WGS sequence"/>
</dbReference>
<sequence length="288" mass="32241">MDTFSFEGIGTKWQIDIYSPLSSNKWGYLQTVIQKRVDLFERTYSRFRPDSYVNLTLSQLGTYTLPSDAQPLFSLYQKLYKVTEGAFTPFIGQVLIDAGYDAAYSLIEGILHYPPLLNDVIDFHYPKVTIKKEEIFDFGACGKGYLIDLLSDIIREHGGTSFCVDGGGDMRYESSEPLRVGLENPNNLEQAIGVATITQASFCASAGSRRKWGGFHHIIDPHTLSSPLNVIATWTIAKNTITADALATSLFLVLSKKLLPHFSFEYLILFADNTFDKSLAFPAELFLK</sequence>
<keyword evidence="4" id="KW-0285">Flavoprotein</keyword>
<comment type="caution">
    <text evidence="11">The sequence shown here is derived from an EMBL/GenBank/DDBJ whole genome shotgun (WGS) entry which is preliminary data.</text>
</comment>
<dbReference type="PANTHER" id="PTHR30040:SF2">
    <property type="entry name" value="FAD:PROTEIN FMN TRANSFERASE"/>
    <property type="match status" value="1"/>
</dbReference>
<evidence type="ECO:0000256" key="1">
    <source>
        <dbReference type="ARBA" id="ARBA00001946"/>
    </source>
</evidence>
<dbReference type="AlphaFoldDB" id="A0A2H0KL02"/>
<evidence type="ECO:0000256" key="4">
    <source>
        <dbReference type="ARBA" id="ARBA00022630"/>
    </source>
</evidence>
<protein>
    <recommendedName>
        <fullName evidence="3">FAD:protein FMN transferase</fullName>
        <ecNumber evidence="2">2.7.1.180</ecNumber>
    </recommendedName>
    <alternativeName>
        <fullName evidence="9">Flavin transferase</fullName>
    </alternativeName>
</protein>
<evidence type="ECO:0000313" key="11">
    <source>
        <dbReference type="EMBL" id="PIQ71932.1"/>
    </source>
</evidence>
<dbReference type="Gene3D" id="3.10.520.10">
    <property type="entry name" value="ApbE-like domains"/>
    <property type="match status" value="1"/>
</dbReference>
<evidence type="ECO:0000256" key="3">
    <source>
        <dbReference type="ARBA" id="ARBA00016337"/>
    </source>
</evidence>
<name>A0A2H0KL02_9BACT</name>
<proteinExistence type="predicted"/>
<evidence type="ECO:0000256" key="2">
    <source>
        <dbReference type="ARBA" id="ARBA00011955"/>
    </source>
</evidence>
<keyword evidence="7" id="KW-0274">FAD</keyword>
<keyword evidence="8" id="KW-0460">Magnesium</keyword>
<evidence type="ECO:0000256" key="5">
    <source>
        <dbReference type="ARBA" id="ARBA00022679"/>
    </source>
</evidence>
<dbReference type="GO" id="GO:0016740">
    <property type="term" value="F:transferase activity"/>
    <property type="evidence" value="ECO:0007669"/>
    <property type="project" value="UniProtKB-KW"/>
</dbReference>
<evidence type="ECO:0000256" key="9">
    <source>
        <dbReference type="ARBA" id="ARBA00031306"/>
    </source>
</evidence>
<dbReference type="EMBL" id="PCVK01000021">
    <property type="protein sequence ID" value="PIQ71932.1"/>
    <property type="molecule type" value="Genomic_DNA"/>
</dbReference>
<organism evidence="11 12">
    <name type="scientific">Candidatus Roizmanbacteria bacterium CG11_big_fil_rev_8_21_14_0_20_37_16</name>
    <dbReference type="NCBI Taxonomy" id="1974857"/>
    <lineage>
        <taxon>Bacteria</taxon>
        <taxon>Candidatus Roizmaniibacteriota</taxon>
    </lineage>
</organism>
<comment type="catalytic activity">
    <reaction evidence="10">
        <text>L-threonyl-[protein] + FAD = FMN-L-threonyl-[protein] + AMP + H(+)</text>
        <dbReference type="Rhea" id="RHEA:36847"/>
        <dbReference type="Rhea" id="RHEA-COMP:11060"/>
        <dbReference type="Rhea" id="RHEA-COMP:11061"/>
        <dbReference type="ChEBI" id="CHEBI:15378"/>
        <dbReference type="ChEBI" id="CHEBI:30013"/>
        <dbReference type="ChEBI" id="CHEBI:57692"/>
        <dbReference type="ChEBI" id="CHEBI:74257"/>
        <dbReference type="ChEBI" id="CHEBI:456215"/>
        <dbReference type="EC" id="2.7.1.180"/>
    </reaction>
</comment>
<dbReference type="Pfam" id="PF02424">
    <property type="entry name" value="ApbE"/>
    <property type="match status" value="1"/>
</dbReference>
<keyword evidence="5" id="KW-0808">Transferase</keyword>
<evidence type="ECO:0000256" key="7">
    <source>
        <dbReference type="ARBA" id="ARBA00022827"/>
    </source>
</evidence>
<gene>
    <name evidence="11" type="ORF">COV87_00585</name>
</gene>
<keyword evidence="6" id="KW-0479">Metal-binding</keyword>
<dbReference type="InterPro" id="IPR003374">
    <property type="entry name" value="ApbE-like_sf"/>
</dbReference>
<evidence type="ECO:0000256" key="8">
    <source>
        <dbReference type="ARBA" id="ARBA00022842"/>
    </source>
</evidence>
<comment type="cofactor">
    <cofactor evidence="1">
        <name>Mg(2+)</name>
        <dbReference type="ChEBI" id="CHEBI:18420"/>
    </cofactor>
</comment>
<accession>A0A2H0KL02</accession>
<dbReference type="GO" id="GO:0046872">
    <property type="term" value="F:metal ion binding"/>
    <property type="evidence" value="ECO:0007669"/>
    <property type="project" value="UniProtKB-KW"/>
</dbReference>
<dbReference type="PANTHER" id="PTHR30040">
    <property type="entry name" value="THIAMINE BIOSYNTHESIS LIPOPROTEIN APBE"/>
    <property type="match status" value="1"/>
</dbReference>
<dbReference type="InterPro" id="IPR024932">
    <property type="entry name" value="ApbE"/>
</dbReference>
<reference evidence="11 12" key="1">
    <citation type="submission" date="2017-09" db="EMBL/GenBank/DDBJ databases">
        <title>Depth-based differentiation of microbial function through sediment-hosted aquifers and enrichment of novel symbionts in the deep terrestrial subsurface.</title>
        <authorList>
            <person name="Probst A.J."/>
            <person name="Ladd B."/>
            <person name="Jarett J.K."/>
            <person name="Geller-Mcgrath D.E."/>
            <person name="Sieber C.M."/>
            <person name="Emerson J.B."/>
            <person name="Anantharaman K."/>
            <person name="Thomas B.C."/>
            <person name="Malmstrom R."/>
            <person name="Stieglmeier M."/>
            <person name="Klingl A."/>
            <person name="Woyke T."/>
            <person name="Ryan C.M."/>
            <person name="Banfield J.F."/>
        </authorList>
    </citation>
    <scope>NUCLEOTIDE SEQUENCE [LARGE SCALE GENOMIC DNA]</scope>
    <source>
        <strain evidence="11">CG11_big_fil_rev_8_21_14_0_20_37_16</strain>
    </source>
</reference>
<dbReference type="EC" id="2.7.1.180" evidence="2"/>